<comment type="caution">
    <text evidence="2">The sequence shown here is derived from an EMBL/GenBank/DDBJ whole genome shotgun (WGS) entry which is preliminary data.</text>
</comment>
<reference evidence="2" key="1">
    <citation type="submission" date="2021-02" db="EMBL/GenBank/DDBJ databases">
        <title>Genome sequence of Rhodospirillales sp. strain TMPK1 isolated from soil.</title>
        <authorList>
            <person name="Nakai R."/>
            <person name="Kusada H."/>
            <person name="Tamaki H."/>
        </authorList>
    </citation>
    <scope>NUCLEOTIDE SEQUENCE</scope>
    <source>
        <strain evidence="2">TMPK1</strain>
    </source>
</reference>
<accession>A0A8S8XHZ0</accession>
<dbReference type="AlphaFoldDB" id="A0A8S8XHZ0"/>
<name>A0A8S8XHZ0_9PROT</name>
<organism evidence="2 3">
    <name type="scientific">Roseiterribacter gracilis</name>
    <dbReference type="NCBI Taxonomy" id="2812848"/>
    <lineage>
        <taxon>Bacteria</taxon>
        <taxon>Pseudomonadati</taxon>
        <taxon>Pseudomonadota</taxon>
        <taxon>Alphaproteobacteria</taxon>
        <taxon>Rhodospirillales</taxon>
        <taxon>Roseiterribacteraceae</taxon>
        <taxon>Roseiterribacter</taxon>
    </lineage>
</organism>
<gene>
    <name evidence="2" type="ORF">TMPK1_37760</name>
</gene>
<evidence type="ECO:0000313" key="2">
    <source>
        <dbReference type="EMBL" id="GIL41539.1"/>
    </source>
</evidence>
<dbReference type="Proteomes" id="UP000681075">
    <property type="component" value="Unassembled WGS sequence"/>
</dbReference>
<evidence type="ECO:0000256" key="1">
    <source>
        <dbReference type="SAM" id="Phobius"/>
    </source>
</evidence>
<protein>
    <submittedName>
        <fullName evidence="2">Uncharacterized protein</fullName>
    </submittedName>
</protein>
<proteinExistence type="predicted"/>
<keyword evidence="3" id="KW-1185">Reference proteome</keyword>
<keyword evidence="1" id="KW-1133">Transmembrane helix</keyword>
<dbReference type="EMBL" id="BOPV01000001">
    <property type="protein sequence ID" value="GIL41539.1"/>
    <property type="molecule type" value="Genomic_DNA"/>
</dbReference>
<evidence type="ECO:0000313" key="3">
    <source>
        <dbReference type="Proteomes" id="UP000681075"/>
    </source>
</evidence>
<keyword evidence="1" id="KW-0472">Membrane</keyword>
<feature type="transmembrane region" description="Helical" evidence="1">
    <location>
        <begin position="103"/>
        <end position="124"/>
    </location>
</feature>
<keyword evidence="1" id="KW-0812">Transmembrane</keyword>
<dbReference type="RefSeq" id="WP_420245052.1">
    <property type="nucleotide sequence ID" value="NZ_BOPV01000001.1"/>
</dbReference>
<sequence length="144" mass="15467">MTERIRLERFERLLDAYGAEPLHWPAAERAEAVALLAGSLPARRAWKQAQFLDRALEQFAVPQIDAAQADQLAARLSRAPQLPARRGVLAALSDVLGIELRPALLWPHAAGLVAAAVAGFYLGVTAPTPTNDAFDVAPVVEAVL</sequence>